<dbReference type="GO" id="GO:0000156">
    <property type="term" value="F:phosphorelay response regulator activity"/>
    <property type="evidence" value="ECO:0007669"/>
    <property type="project" value="TreeGrafter"/>
</dbReference>
<dbReference type="PDB" id="6BAO">
    <property type="method" value="X-ray"/>
    <property type="resolution" value="2.18 A"/>
    <property type="chains" value="A/B=1-513"/>
</dbReference>
<dbReference type="PROSITE" id="PS50046">
    <property type="entry name" value="PHYTOCHROME_2"/>
    <property type="match status" value="1"/>
</dbReference>
<accession>Q097N3</accession>
<dbReference type="PROSITE" id="PS50109">
    <property type="entry name" value="HIS_KIN"/>
    <property type="match status" value="1"/>
</dbReference>
<dbReference type="GO" id="GO:0009584">
    <property type="term" value="P:detection of visible light"/>
    <property type="evidence" value="ECO:0007669"/>
    <property type="project" value="InterPro"/>
</dbReference>
<dbReference type="PDB" id="6BAF">
    <property type="method" value="X-ray"/>
    <property type="resolution" value="1.85 A"/>
    <property type="chains" value="A=16-318"/>
</dbReference>
<evidence type="ECO:0000313" key="15">
    <source>
        <dbReference type="Proteomes" id="UP000001351"/>
    </source>
</evidence>
<dbReference type="PANTHER" id="PTHR42878">
    <property type="entry name" value="TWO-COMPONENT HISTIDINE KINASE"/>
    <property type="match status" value="1"/>
</dbReference>
<dbReference type="PDBsum" id="6BAP"/>
<evidence type="ECO:0000256" key="6">
    <source>
        <dbReference type="ARBA" id="ARBA00022606"/>
    </source>
</evidence>
<evidence type="ECO:0000256" key="1">
    <source>
        <dbReference type="ARBA" id="ARBA00000085"/>
    </source>
</evidence>
<dbReference type="AlphaFoldDB" id="Q097N3"/>
<dbReference type="PRINTS" id="PR01033">
    <property type="entry name" value="PHYTOCHROME"/>
</dbReference>
<dbReference type="STRING" id="378806.STAUR_8015"/>
<dbReference type="Pfam" id="PF02518">
    <property type="entry name" value="HATPase_c"/>
    <property type="match status" value="1"/>
</dbReference>
<dbReference type="SMART" id="SM00065">
    <property type="entry name" value="GAF"/>
    <property type="match status" value="1"/>
</dbReference>
<dbReference type="EMBL" id="AAMD01000024">
    <property type="protein sequence ID" value="EAU67929.1"/>
    <property type="molecule type" value="Genomic_DNA"/>
</dbReference>
<dbReference type="InterPro" id="IPR003594">
    <property type="entry name" value="HATPase_dom"/>
</dbReference>
<organism evidence="14 16">
    <name type="scientific">Stigmatella aurantiaca (strain DW4/3-1)</name>
    <dbReference type="NCBI Taxonomy" id="378806"/>
    <lineage>
        <taxon>Bacteria</taxon>
        <taxon>Pseudomonadati</taxon>
        <taxon>Myxococcota</taxon>
        <taxon>Myxococcia</taxon>
        <taxon>Myxococcales</taxon>
        <taxon>Cystobacterineae</taxon>
        <taxon>Archangiaceae</taxon>
        <taxon>Stigmatella</taxon>
    </lineage>
</organism>
<dbReference type="SMART" id="SM00387">
    <property type="entry name" value="HATPase_c"/>
    <property type="match status" value="1"/>
</dbReference>
<dbReference type="SMART" id="SM00388">
    <property type="entry name" value="HisKA"/>
    <property type="match status" value="1"/>
</dbReference>
<evidence type="ECO:0000256" key="7">
    <source>
        <dbReference type="ARBA" id="ARBA00022679"/>
    </source>
</evidence>
<dbReference type="HOGENOM" id="CLU_000445_50_1_7"/>
<keyword evidence="5" id="KW-0597">Phosphoprotein</keyword>
<reference evidence="13 15" key="2">
    <citation type="journal article" date="2011" name="Mol. Biol. Evol.">
        <title>Comparative genomic analysis of fruiting body formation in Myxococcales.</title>
        <authorList>
            <person name="Huntley S."/>
            <person name="Hamann N."/>
            <person name="Wegener-Feldbrugge S."/>
            <person name="Treuner-Lange A."/>
            <person name="Kube M."/>
            <person name="Reinhardt R."/>
            <person name="Klages S."/>
            <person name="Muller R."/>
            <person name="Ronning C.M."/>
            <person name="Nierman W.C."/>
            <person name="Sogaard-Andersen L."/>
        </authorList>
    </citation>
    <scope>NUCLEOTIDE SEQUENCE [LARGE SCALE GENOMIC DNA]</scope>
    <source>
        <strain evidence="13 15">DW4/3-1</strain>
    </source>
</reference>
<dbReference type="Gene3D" id="1.10.287.130">
    <property type="match status" value="1"/>
</dbReference>
<dbReference type="EC" id="2.7.13.3" evidence="3"/>
<dbReference type="Pfam" id="PF01590">
    <property type="entry name" value="GAF"/>
    <property type="match status" value="1"/>
</dbReference>
<dbReference type="PDBsum" id="4RQ9"/>
<keyword evidence="8 14" id="KW-0418">Kinase</keyword>
<dbReference type="Pfam" id="PF00512">
    <property type="entry name" value="HisKA"/>
    <property type="match status" value="1"/>
</dbReference>
<protein>
    <recommendedName>
        <fullName evidence="3">histidine kinase</fullName>
        <ecNumber evidence="3">2.7.13.3</ecNumber>
    </recommendedName>
</protein>
<dbReference type="Gene3D" id="3.30.450.20">
    <property type="entry name" value="PAS domain"/>
    <property type="match status" value="1"/>
</dbReference>
<dbReference type="GO" id="GO:0009881">
    <property type="term" value="F:photoreceptor activity"/>
    <property type="evidence" value="ECO:0007669"/>
    <property type="project" value="UniProtKB-KW"/>
</dbReference>
<dbReference type="RefSeq" id="WP_002612494.1">
    <property type="nucleotide sequence ID" value="NC_014623.1"/>
</dbReference>
<proteinExistence type="evidence at protein level"/>
<evidence type="ECO:0000259" key="11">
    <source>
        <dbReference type="PROSITE" id="PS50046"/>
    </source>
</evidence>
<dbReference type="OrthoDB" id="5524356at2"/>
<dbReference type="SUPFAM" id="SSF55781">
    <property type="entry name" value="GAF domain-like"/>
    <property type="match status" value="2"/>
</dbReference>
<comment type="catalytic activity">
    <reaction evidence="1">
        <text>ATP + protein L-histidine = ADP + protein N-phospho-L-histidine.</text>
        <dbReference type="EC" id="2.7.13.3"/>
    </reaction>
</comment>
<dbReference type="EMBL" id="CP002271">
    <property type="protein sequence ID" value="ADO75770.1"/>
    <property type="molecule type" value="Genomic_DNA"/>
</dbReference>
<dbReference type="InterPro" id="IPR036890">
    <property type="entry name" value="HATPase_C_sf"/>
</dbReference>
<dbReference type="InterPro" id="IPR003018">
    <property type="entry name" value="GAF"/>
</dbReference>
<reference evidence="14 16" key="1">
    <citation type="submission" date="2006-04" db="EMBL/GenBank/DDBJ databases">
        <authorList>
            <person name="Nierman W.C."/>
        </authorList>
    </citation>
    <scope>NUCLEOTIDE SEQUENCE [LARGE SCALE GENOMIC DNA]</scope>
    <source>
        <strain evidence="14 16">DW4/3-1</strain>
    </source>
</reference>
<evidence type="ECO:0000259" key="12">
    <source>
        <dbReference type="PROSITE" id="PS50109"/>
    </source>
</evidence>
<dbReference type="PDBsum" id="6BAK"/>
<keyword evidence="7" id="KW-0808">Transferase</keyword>
<dbReference type="InterPro" id="IPR005467">
    <property type="entry name" value="His_kinase_dom"/>
</dbReference>
<dbReference type="SMR" id="Q097N3"/>
<evidence type="ECO:0000256" key="5">
    <source>
        <dbReference type="ARBA" id="ARBA00022553"/>
    </source>
</evidence>
<name>Q097N3_STIAD</name>
<dbReference type="PDBsum" id="6BAF"/>
<dbReference type="InterPro" id="IPR013654">
    <property type="entry name" value="PAS_2"/>
</dbReference>
<dbReference type="PDB" id="6BAK">
    <property type="method" value="X-ray"/>
    <property type="resolution" value="1.92 A"/>
    <property type="chains" value="A=16-318"/>
</dbReference>
<dbReference type="Gene3D" id="3.30.565.10">
    <property type="entry name" value="Histidine kinase-like ATPase, C-terminal domain"/>
    <property type="match status" value="1"/>
</dbReference>
<evidence type="ECO:0000313" key="13">
    <source>
        <dbReference type="EMBL" id="ADO75770.1"/>
    </source>
</evidence>
<dbReference type="InterPro" id="IPR003661">
    <property type="entry name" value="HisK_dim/P_dom"/>
</dbReference>
<dbReference type="PATRIC" id="fig|378806.16.peg.7233"/>
<reference evidence="17" key="3">
    <citation type="submission" date="2014-10" db="PDB data bank">
        <title>Crystal structure of the chromophore-binding domain of Stigmatella aurantiaca bacteriophytochrome (Thr289His mutant) in the Pr state.</title>
        <authorList>
            <person name="Woitowich N.C."/>
            <person name="Halavaty A.S."/>
            <person name="Gallagher K.D."/>
            <person name="Nugent A.C."/>
            <person name="Patel H."/>
            <person name="Duong P."/>
            <person name="Kovaleva S.E."/>
            <person name="St.Peter S."/>
            <person name="Ozarowski W.B."/>
            <person name="Hernandez C.N."/>
            <person name="Stojkovic E.A."/>
        </authorList>
    </citation>
    <scope>X-RAY CRYSTALLOGRAPHY (2.50 ANGSTROMS) OF 1-328</scope>
</reference>
<dbReference type="InterPro" id="IPR016132">
    <property type="entry name" value="Phyto_chromo_attachment"/>
</dbReference>
<evidence type="ECO:0000256" key="4">
    <source>
        <dbReference type="ARBA" id="ARBA00022543"/>
    </source>
</evidence>
<dbReference type="InterPro" id="IPR029016">
    <property type="entry name" value="GAF-like_dom_sf"/>
</dbReference>
<dbReference type="Proteomes" id="UP000032702">
    <property type="component" value="Unassembled WGS sequence"/>
</dbReference>
<dbReference type="GO" id="GO:0007234">
    <property type="term" value="P:osmosensory signaling via phosphorelay pathway"/>
    <property type="evidence" value="ECO:0007669"/>
    <property type="project" value="TreeGrafter"/>
</dbReference>
<dbReference type="InterPro" id="IPR036097">
    <property type="entry name" value="HisK_dim/P_sf"/>
</dbReference>
<evidence type="ECO:0000313" key="14">
    <source>
        <dbReference type="EMBL" id="EAU67929.1"/>
    </source>
</evidence>
<dbReference type="PDBsum" id="6BAY"/>
<keyword evidence="17 18" id="KW-0002">3D-structure</keyword>
<dbReference type="Gene3D" id="3.30.450.270">
    <property type="match status" value="1"/>
</dbReference>
<evidence type="ECO:0007829" key="17">
    <source>
        <dbReference type="PDB" id="4RQ9"/>
    </source>
</evidence>
<dbReference type="Pfam" id="PF00360">
    <property type="entry name" value="PHY"/>
    <property type="match status" value="1"/>
</dbReference>
<dbReference type="PDBsum" id="6BAO"/>
<dbReference type="GO" id="GO:0030295">
    <property type="term" value="F:protein kinase activator activity"/>
    <property type="evidence" value="ECO:0007669"/>
    <property type="project" value="TreeGrafter"/>
</dbReference>
<evidence type="ECO:0007829" key="18">
    <source>
        <dbReference type="PDB" id="6BAF"/>
    </source>
</evidence>
<comment type="similarity">
    <text evidence="2">In the N-terminal section; belongs to the phytochrome family.</text>
</comment>
<evidence type="ECO:0000256" key="8">
    <source>
        <dbReference type="ARBA" id="ARBA00022777"/>
    </source>
</evidence>
<reference evidence="18 19" key="4">
    <citation type="journal article" date="2018" name="IUCrJ">
        <title>Structural basis for light control of cell development revealed by crystal structures of a myxobacterial phytochrome.</title>
        <authorList>
            <person name="Woitowich N.C."/>
            <person name="Halavaty A.S."/>
            <person name="Waltz P."/>
            <person name="Kupitz C."/>
            <person name="Valera J."/>
            <person name="Tracy G."/>
            <person name="Gallagher K.D."/>
            <person name="Claesson E."/>
            <person name="Nakane T."/>
            <person name="Pandey S."/>
            <person name="Nelson G."/>
            <person name="Tanaka R."/>
            <person name="Nango E."/>
            <person name="Mizohata E."/>
            <person name="Owada S."/>
            <person name="Tono K."/>
            <person name="Joti Y."/>
            <person name="Nugent A.C."/>
            <person name="Patel H."/>
            <person name="Mapara A."/>
            <person name="Hopkins J."/>
            <person name="Duong P."/>
            <person name="Bizhga D."/>
            <person name="Kovaleva S.E."/>
            <person name="St Peter R."/>
            <person name="Hernandez C.N."/>
            <person name="Ozarowski W.B."/>
            <person name="Roy-Chowdhuri S."/>
            <person name="Yang J.H."/>
            <person name="Edlund P."/>
            <person name="Takala H."/>
            <person name="Ihalainen J."/>
            <person name="Brayshaw J."/>
            <person name="Norwood T."/>
            <person name="Poudyal I."/>
            <person name="Fromme P."/>
            <person name="Spence J.C.H."/>
            <person name="Moffat K."/>
            <person name="Westenhoff S."/>
            <person name="Schmidt M."/>
            <person name="Stojkovic E.A."/>
        </authorList>
    </citation>
    <scope>X-RAY CRYSTALLOGRAPHY (1.85 ANGSTROMS) OF 16-318</scope>
</reference>
<dbReference type="PANTHER" id="PTHR42878:SF15">
    <property type="entry name" value="BACTERIOPHYTOCHROME"/>
    <property type="match status" value="1"/>
</dbReference>
<dbReference type="SUPFAM" id="SSF47384">
    <property type="entry name" value="Homodimeric domain of signal transducing histidine kinase"/>
    <property type="match status" value="1"/>
</dbReference>
<dbReference type="InterPro" id="IPR050351">
    <property type="entry name" value="BphY/WalK/GraS-like"/>
</dbReference>
<feature type="domain" description="Phytochrome chromophore attachment site" evidence="11">
    <location>
        <begin position="153"/>
        <end position="310"/>
    </location>
</feature>
<keyword evidence="4" id="KW-0600">Photoreceptor protein</keyword>
<dbReference type="InterPro" id="IPR035965">
    <property type="entry name" value="PAS-like_dom_sf"/>
</dbReference>
<dbReference type="PDB" id="6BAY">
    <property type="method" value="X-ray"/>
    <property type="resolution" value="3.15 A"/>
    <property type="chains" value="A/B/C=1-515"/>
</dbReference>
<evidence type="ECO:0000313" key="16">
    <source>
        <dbReference type="Proteomes" id="UP000032702"/>
    </source>
</evidence>
<dbReference type="Gene3D" id="3.30.450.40">
    <property type="match status" value="1"/>
</dbReference>
<keyword evidence="6" id="KW-0716">Sensory transduction</keyword>
<dbReference type="Proteomes" id="UP000001351">
    <property type="component" value="Chromosome"/>
</dbReference>
<keyword evidence="9" id="KW-0157">Chromophore</keyword>
<evidence type="ECO:0000256" key="2">
    <source>
        <dbReference type="ARBA" id="ARBA00006402"/>
    </source>
</evidence>
<evidence type="ECO:0007829" key="19">
    <source>
        <dbReference type="PDB" id="6BAK"/>
    </source>
</evidence>
<evidence type="ECO:0000256" key="10">
    <source>
        <dbReference type="ARBA" id="ARBA00023170"/>
    </source>
</evidence>
<feature type="domain" description="Histidine kinase" evidence="12">
    <location>
        <begin position="535"/>
        <end position="752"/>
    </location>
</feature>
<dbReference type="GO" id="GO:0000155">
    <property type="term" value="F:phosphorelay sensor kinase activity"/>
    <property type="evidence" value="ECO:0007669"/>
    <property type="project" value="InterPro"/>
</dbReference>
<dbReference type="SUPFAM" id="SSF55785">
    <property type="entry name" value="PYP-like sensor domain (PAS domain)"/>
    <property type="match status" value="1"/>
</dbReference>
<dbReference type="FunFam" id="3.30.565.10:FF:000006">
    <property type="entry name" value="Sensor histidine kinase WalK"/>
    <property type="match status" value="1"/>
</dbReference>
<evidence type="ECO:0000256" key="9">
    <source>
        <dbReference type="ARBA" id="ARBA00022991"/>
    </source>
</evidence>
<dbReference type="Pfam" id="PF08446">
    <property type="entry name" value="PAS_2"/>
    <property type="match status" value="1"/>
</dbReference>
<keyword evidence="10 14" id="KW-0675">Receptor</keyword>
<dbReference type="SUPFAM" id="SSF55874">
    <property type="entry name" value="ATPase domain of HSP90 chaperone/DNA topoisomerase II/histidine kinase"/>
    <property type="match status" value="1"/>
</dbReference>
<gene>
    <name evidence="13" type="ordered locus">STAUR_8015</name>
    <name evidence="14" type="ORF">STIAU_3396</name>
</gene>
<dbReference type="CDD" id="cd00082">
    <property type="entry name" value="HisKA"/>
    <property type="match status" value="1"/>
</dbReference>
<dbReference type="eggNOG" id="COG4251">
    <property type="taxonomic scope" value="Bacteria"/>
</dbReference>
<dbReference type="KEGG" id="sur:STAUR_8015"/>
<keyword evidence="15" id="KW-1185">Reference proteome</keyword>
<evidence type="ECO:0000256" key="3">
    <source>
        <dbReference type="ARBA" id="ARBA00012438"/>
    </source>
</evidence>
<dbReference type="InterPro" id="IPR001294">
    <property type="entry name" value="Phytochrome"/>
</dbReference>
<dbReference type="PDB" id="4RQ9">
    <property type="method" value="X-ray"/>
    <property type="resolution" value="2.50 A"/>
    <property type="chains" value="A=1-328"/>
</dbReference>
<dbReference type="InterPro" id="IPR043150">
    <property type="entry name" value="Phytochrome_PHY_sf"/>
</dbReference>
<dbReference type="GO" id="GO:0006355">
    <property type="term" value="P:regulation of DNA-templated transcription"/>
    <property type="evidence" value="ECO:0007669"/>
    <property type="project" value="InterPro"/>
</dbReference>
<sequence length="760" mass="85211">MSTEASRSGKQEVDLTNCDREPIHIPGAIQPHGVLLVLSEPGLVLTHASENAPAVLGNSAEQLLGAPLGHFIEPSVREPLEADLRSARLKQLNPLKVVWRVDGVDRFFDGIAHRHQGRLILELEPSSHREAVPFLSFFHAVRDGLSRLRDARDLQELCEAVVQEVRGLTGFDRAIIYRFDAEWNGSVIAEARDARADPYLGLHFPASDIPRQARELYQLNWLRIIPTIDYQPARVRALPGHGEPLDLSFSVLRSVSPIHLEYLHNMGVQASMSISLMKDGKLWGLISCTQVSGTRYVPYEVRTACEFLGEVMSSLLAAKEGNEDYDQRIRAKSIHAALLERMAREVDFVSGLASQESGLLELVHAHGAAIHFHGRTTVLGQAPSDEALTGLIEWLGSRTGEGVFCTDRLAREYPEAQAFQEVAAGLMAFSMSRGRNNFVLWFRPEAVQTVNWSGNPTKAVEFDQGGPRLHPRKSFELWKETVRGRCLPWKAYEVEAASELRRSIIDVALQRSEELLKLNTELERSNVELDAFAYAASHDLKEPLRGIHNYTLLALREAEAVLPATAKERLDTVVRLTQRMESLINSLLHYAQVGRTELLLRETDLNEVVNQVLELLRPRLEEARVEVRIPRPLPPARCDRVRIAEVFTNLITNALKYNDKAERWVELGAVPDGQAARVAYFVRDNGIGIKAEFHETIFRIFKRLHARDRFGGGTGTGLTIVKRIIERHNGRIWLESTPGEGSAFYFTLAAERDAQEPSGE</sequence>
<dbReference type="PDB" id="6BAP">
    <property type="method" value="X-ray"/>
    <property type="resolution" value="2.65 A"/>
    <property type="chains" value="A/B/C=1-515"/>
</dbReference>
<dbReference type="InterPro" id="IPR013515">
    <property type="entry name" value="Phytochrome_cen-reg"/>
</dbReference>